<organism evidence="3 4">
    <name type="scientific">Herbidospora galbida</name>
    <dbReference type="NCBI Taxonomy" id="2575442"/>
    <lineage>
        <taxon>Bacteria</taxon>
        <taxon>Bacillati</taxon>
        <taxon>Actinomycetota</taxon>
        <taxon>Actinomycetes</taxon>
        <taxon>Streptosporangiales</taxon>
        <taxon>Streptosporangiaceae</taxon>
        <taxon>Herbidospora</taxon>
    </lineage>
</organism>
<dbReference type="SUPFAM" id="SSF53383">
    <property type="entry name" value="PLP-dependent transferases"/>
    <property type="match status" value="1"/>
</dbReference>
<gene>
    <name evidence="3" type="ORF">FDA94_29735</name>
</gene>
<comment type="caution">
    <text evidence="3">The sequence shown here is derived from an EMBL/GenBank/DDBJ whole genome shotgun (WGS) entry which is preliminary data.</text>
</comment>
<evidence type="ECO:0000259" key="2">
    <source>
        <dbReference type="Pfam" id="PF00266"/>
    </source>
</evidence>
<keyword evidence="4" id="KW-1185">Reference proteome</keyword>
<dbReference type="Gene3D" id="3.90.1150.10">
    <property type="entry name" value="Aspartate Aminotransferase, domain 1"/>
    <property type="match status" value="1"/>
</dbReference>
<dbReference type="PANTHER" id="PTHR43092">
    <property type="entry name" value="L-CYSTEINE DESULFHYDRASE"/>
    <property type="match status" value="1"/>
</dbReference>
<keyword evidence="1" id="KW-0663">Pyridoxal phosphate</keyword>
<dbReference type="InterPro" id="IPR015421">
    <property type="entry name" value="PyrdxlP-dep_Trfase_major"/>
</dbReference>
<dbReference type="AlphaFoldDB" id="A0A4U3M6I2"/>
<feature type="domain" description="Aminotransferase class V" evidence="2">
    <location>
        <begin position="82"/>
        <end position="403"/>
    </location>
</feature>
<sequence>MLTGLPLSFVARPATAVARPSGAPGEIARNEPYWRSVGAAFRVDPGFVNLENGYFGSMPEPVRLAYHAHSDRLNAENSRLLRMAYREKAEEAAARVAGLLGVTKEEIAFTRGGTEALQNLITGYRRLAPGDAVMYADLDFHTGQSALKWLADRHGARVERLVIPEPATRRAVLDAYAAALETTPRLRLLLLSHMNNRTGLVVPVAEIVDLAREKGVDVIVDAAHSWGHLDFTLPRLKADFGVFSLHKWMGAPLGSGFLYIRKERLADVAPVFGDESQVADIRSRVHSGTMDVAPILSVGAALDFHETLGAPVKEARLRYLRDRWVHQVRDLPVEILTPDDPAMYGGMTAFRLAGRTSKADNTAVVDHLYTRHRIFTVHRDGVTKGDCVRVTPALFTSADDVDRLAAALRELAGR</sequence>
<evidence type="ECO:0000256" key="1">
    <source>
        <dbReference type="ARBA" id="ARBA00022898"/>
    </source>
</evidence>
<dbReference type="EMBL" id="SZQA01000034">
    <property type="protein sequence ID" value="TKK84528.1"/>
    <property type="molecule type" value="Genomic_DNA"/>
</dbReference>
<keyword evidence="3" id="KW-0032">Aminotransferase</keyword>
<dbReference type="GO" id="GO:0008483">
    <property type="term" value="F:transaminase activity"/>
    <property type="evidence" value="ECO:0007669"/>
    <property type="project" value="UniProtKB-KW"/>
</dbReference>
<dbReference type="OrthoDB" id="250246at2"/>
<dbReference type="PANTHER" id="PTHR43092:SF6">
    <property type="entry name" value="BLR1280 PROTEIN"/>
    <property type="match status" value="1"/>
</dbReference>
<dbReference type="InterPro" id="IPR015424">
    <property type="entry name" value="PyrdxlP-dep_Trfase"/>
</dbReference>
<accession>A0A4U3M6I2</accession>
<dbReference type="InterPro" id="IPR015422">
    <property type="entry name" value="PyrdxlP-dep_Trfase_small"/>
</dbReference>
<dbReference type="Gene3D" id="3.40.640.10">
    <property type="entry name" value="Type I PLP-dependent aspartate aminotransferase-like (Major domain)"/>
    <property type="match status" value="1"/>
</dbReference>
<evidence type="ECO:0000313" key="3">
    <source>
        <dbReference type="EMBL" id="TKK84528.1"/>
    </source>
</evidence>
<evidence type="ECO:0000313" key="4">
    <source>
        <dbReference type="Proteomes" id="UP000308705"/>
    </source>
</evidence>
<dbReference type="Pfam" id="PF00266">
    <property type="entry name" value="Aminotran_5"/>
    <property type="match status" value="1"/>
</dbReference>
<proteinExistence type="predicted"/>
<keyword evidence="3" id="KW-0808">Transferase</keyword>
<reference evidence="3 4" key="1">
    <citation type="submission" date="2019-04" db="EMBL/GenBank/DDBJ databases">
        <title>Herbidospora sp. NEAU-GS14.nov., a novel actinomycete isolated from soil.</title>
        <authorList>
            <person name="Han L."/>
        </authorList>
    </citation>
    <scope>NUCLEOTIDE SEQUENCE [LARGE SCALE GENOMIC DNA]</scope>
    <source>
        <strain evidence="3 4">NEAU-GS14</strain>
    </source>
</reference>
<protein>
    <submittedName>
        <fullName evidence="3">Aminotransferase class V-fold PLP-dependent enzyme</fullName>
    </submittedName>
</protein>
<name>A0A4U3M6I2_9ACTN</name>
<dbReference type="InterPro" id="IPR000192">
    <property type="entry name" value="Aminotrans_V_dom"/>
</dbReference>
<dbReference type="Proteomes" id="UP000308705">
    <property type="component" value="Unassembled WGS sequence"/>
</dbReference>